<keyword evidence="2" id="KW-1185">Reference proteome</keyword>
<proteinExistence type="predicted"/>
<dbReference type="Proteomes" id="UP000474778">
    <property type="component" value="Unassembled WGS sequence"/>
</dbReference>
<sequence length="291" mass="33002">MNLDCIPTIESLLEQNAICFTGRPDLIDRYLDLATPHDGIALLDDKGRPSYETGNAKSFRLQSYPIYDSETKERRILEFSTLFCAGFLFKKSIAPLYTVHLDKDFTVTAHVRSNNGYFDKVIHKKTDVNPKRLTHSLKAITRAIDQSQVFFICTKCNKLIDANFRASSQATCAFNACGKLVAQHFDVSSAQVSGYIYSRYVRVDRFEDDIAISIGVVQWPHPHEPCFEWVIKKRMDLSSTPRQVKLAAKAIHDSKIAIGKCKHCRESMTAGYMFDDETCYTCAMSVYGVVY</sequence>
<accession>A0A6L7I077</accession>
<gene>
    <name evidence="1" type="ORF">GNT65_14965</name>
</gene>
<protein>
    <submittedName>
        <fullName evidence="1">Uncharacterized protein</fullName>
    </submittedName>
</protein>
<evidence type="ECO:0000313" key="1">
    <source>
        <dbReference type="EMBL" id="MXR69962.1"/>
    </source>
</evidence>
<reference evidence="1 2" key="1">
    <citation type="submission" date="2019-12" db="EMBL/GenBank/DDBJ databases">
        <title>Shewanella insulae sp. nov., isolated from a tidal flat.</title>
        <authorList>
            <person name="Yoon J.-H."/>
        </authorList>
    </citation>
    <scope>NUCLEOTIDE SEQUENCE [LARGE SCALE GENOMIC DNA]</scope>
    <source>
        <strain evidence="1 2">JBTF-M18</strain>
    </source>
</reference>
<dbReference type="AlphaFoldDB" id="A0A6L7I077"/>
<organism evidence="1 2">
    <name type="scientific">Shewanella insulae</name>
    <dbReference type="NCBI Taxonomy" id="2681496"/>
    <lineage>
        <taxon>Bacteria</taxon>
        <taxon>Pseudomonadati</taxon>
        <taxon>Pseudomonadota</taxon>
        <taxon>Gammaproteobacteria</taxon>
        <taxon>Alteromonadales</taxon>
        <taxon>Shewanellaceae</taxon>
        <taxon>Shewanella</taxon>
    </lineage>
</organism>
<comment type="caution">
    <text evidence="1">The sequence shown here is derived from an EMBL/GenBank/DDBJ whole genome shotgun (WGS) entry which is preliminary data.</text>
</comment>
<evidence type="ECO:0000313" key="2">
    <source>
        <dbReference type="Proteomes" id="UP000474778"/>
    </source>
</evidence>
<dbReference type="RefSeq" id="WP_160797586.1">
    <property type="nucleotide sequence ID" value="NZ_WRPA01000014.1"/>
</dbReference>
<dbReference type="EMBL" id="WRPA01000014">
    <property type="protein sequence ID" value="MXR69962.1"/>
    <property type="molecule type" value="Genomic_DNA"/>
</dbReference>
<name>A0A6L7I077_9GAMM</name>